<keyword evidence="2" id="KW-1185">Reference proteome</keyword>
<protein>
    <submittedName>
        <fullName evidence="1">Uncharacterized protein</fullName>
    </submittedName>
</protein>
<dbReference type="AlphaFoldDB" id="A0A8X6G5L6"/>
<organism evidence="1 2">
    <name type="scientific">Trichonephila clavata</name>
    <name type="common">Joro spider</name>
    <name type="synonym">Nephila clavata</name>
    <dbReference type="NCBI Taxonomy" id="2740835"/>
    <lineage>
        <taxon>Eukaryota</taxon>
        <taxon>Metazoa</taxon>
        <taxon>Ecdysozoa</taxon>
        <taxon>Arthropoda</taxon>
        <taxon>Chelicerata</taxon>
        <taxon>Arachnida</taxon>
        <taxon>Araneae</taxon>
        <taxon>Araneomorphae</taxon>
        <taxon>Entelegynae</taxon>
        <taxon>Araneoidea</taxon>
        <taxon>Nephilidae</taxon>
        <taxon>Trichonephila</taxon>
    </lineage>
</organism>
<reference evidence="1" key="1">
    <citation type="submission" date="2020-07" db="EMBL/GenBank/DDBJ databases">
        <title>Multicomponent nature underlies the extraordinary mechanical properties of spider dragline silk.</title>
        <authorList>
            <person name="Kono N."/>
            <person name="Nakamura H."/>
            <person name="Mori M."/>
            <person name="Yoshida Y."/>
            <person name="Ohtoshi R."/>
            <person name="Malay A.D."/>
            <person name="Moran D.A.P."/>
            <person name="Tomita M."/>
            <person name="Numata K."/>
            <person name="Arakawa K."/>
        </authorList>
    </citation>
    <scope>NUCLEOTIDE SEQUENCE</scope>
</reference>
<dbReference type="Proteomes" id="UP000887116">
    <property type="component" value="Unassembled WGS sequence"/>
</dbReference>
<accession>A0A8X6G5L6</accession>
<evidence type="ECO:0000313" key="1">
    <source>
        <dbReference type="EMBL" id="GFQ96716.1"/>
    </source>
</evidence>
<dbReference type="EMBL" id="BMAO01004752">
    <property type="protein sequence ID" value="GFQ96716.1"/>
    <property type="molecule type" value="Genomic_DNA"/>
</dbReference>
<name>A0A8X6G5L6_TRICU</name>
<comment type="caution">
    <text evidence="1">The sequence shown here is derived from an EMBL/GenBank/DDBJ whole genome shotgun (WGS) entry which is preliminary data.</text>
</comment>
<proteinExistence type="predicted"/>
<gene>
    <name evidence="1" type="ORF">TNCT_446221</name>
</gene>
<evidence type="ECO:0000313" key="2">
    <source>
        <dbReference type="Proteomes" id="UP000887116"/>
    </source>
</evidence>
<dbReference type="OrthoDB" id="6433390at2759"/>
<sequence length="100" mass="11839">MVRNIMKQIPVLFSKYEWLLESLQLSKMAELTNCRVSRRSFFFPFVYFFIKIRCRAHSEQAPFEEEDDGKKLPRCCCPLMTAHEQSEDKIPAQKVQGFKS</sequence>